<evidence type="ECO:0000313" key="4">
    <source>
        <dbReference type="Proteomes" id="UP001461498"/>
    </source>
</evidence>
<protein>
    <recommendedName>
        <fullName evidence="2">Alpha-carbonic anhydrase domain-containing protein</fullName>
    </recommendedName>
</protein>
<dbReference type="Gene3D" id="3.10.200.10">
    <property type="entry name" value="Alpha carbonic anhydrase"/>
    <property type="match status" value="1"/>
</dbReference>
<keyword evidence="4" id="KW-1185">Reference proteome</keyword>
<dbReference type="EMBL" id="JAPXFL010000007">
    <property type="protein sequence ID" value="KAK9503923.1"/>
    <property type="molecule type" value="Genomic_DNA"/>
</dbReference>
<feature type="domain" description="Alpha-carbonic anhydrase" evidence="2">
    <location>
        <begin position="1"/>
        <end position="61"/>
    </location>
</feature>
<feature type="region of interest" description="Disordered" evidence="1">
    <location>
        <begin position="114"/>
        <end position="139"/>
    </location>
</feature>
<proteinExistence type="predicted"/>
<dbReference type="SUPFAM" id="SSF51069">
    <property type="entry name" value="Carbonic anhydrase"/>
    <property type="match status" value="1"/>
</dbReference>
<dbReference type="Proteomes" id="UP001461498">
    <property type="component" value="Unassembled WGS sequence"/>
</dbReference>
<dbReference type="InterPro" id="IPR001148">
    <property type="entry name" value="CA_dom"/>
</dbReference>
<feature type="region of interest" description="Disordered" evidence="1">
    <location>
        <begin position="487"/>
        <end position="506"/>
    </location>
</feature>
<organism evidence="3 4">
    <name type="scientific">Rhynocoris fuscipes</name>
    <dbReference type="NCBI Taxonomy" id="488301"/>
    <lineage>
        <taxon>Eukaryota</taxon>
        <taxon>Metazoa</taxon>
        <taxon>Ecdysozoa</taxon>
        <taxon>Arthropoda</taxon>
        <taxon>Hexapoda</taxon>
        <taxon>Insecta</taxon>
        <taxon>Pterygota</taxon>
        <taxon>Neoptera</taxon>
        <taxon>Paraneoptera</taxon>
        <taxon>Hemiptera</taxon>
        <taxon>Heteroptera</taxon>
        <taxon>Panheteroptera</taxon>
        <taxon>Cimicomorpha</taxon>
        <taxon>Reduviidae</taxon>
        <taxon>Harpactorinae</taxon>
        <taxon>Harpactorini</taxon>
        <taxon>Rhynocoris</taxon>
    </lineage>
</organism>
<evidence type="ECO:0000313" key="3">
    <source>
        <dbReference type="EMBL" id="KAK9503923.1"/>
    </source>
</evidence>
<evidence type="ECO:0000259" key="2">
    <source>
        <dbReference type="PROSITE" id="PS51144"/>
    </source>
</evidence>
<dbReference type="InterPro" id="IPR036398">
    <property type="entry name" value="CA_dom_sf"/>
</dbReference>
<evidence type="ECO:0000256" key="1">
    <source>
        <dbReference type="SAM" id="MobiDB-lite"/>
    </source>
</evidence>
<feature type="region of interest" description="Disordered" evidence="1">
    <location>
        <begin position="387"/>
        <end position="420"/>
    </location>
</feature>
<dbReference type="PROSITE" id="PS51144">
    <property type="entry name" value="ALPHA_CA_2"/>
    <property type="match status" value="1"/>
</dbReference>
<dbReference type="AlphaFoldDB" id="A0AAW1CYP3"/>
<comment type="caution">
    <text evidence="3">The sequence shown here is derived from an EMBL/GenBank/DDBJ whole genome shotgun (WGS) entry which is preliminary data.</text>
</comment>
<name>A0AAW1CYP3_9HEMI</name>
<feature type="compositionally biased region" description="Low complexity" evidence="1">
    <location>
        <begin position="547"/>
        <end position="568"/>
    </location>
</feature>
<accession>A0AAW1CYP3</accession>
<feature type="region of interest" description="Disordered" evidence="1">
    <location>
        <begin position="542"/>
        <end position="588"/>
    </location>
</feature>
<sequence length="588" mass="66992">MYWGSVVSINNILWIISRKPLPISHFQLKLFRYIRNSNQEMIKYNFRPIKPLEGRMVFHVNPSPDNLDSLIISLNEVFNENVSEKRKSKEKRSDEVKNNQKVFLGYDLRTNDNKEESLSEDLQATDNEKPGIDASDIEDPHSLTNILNNVESNSEIEEKSLVVERNETPKENDSFLAMPDIKELKQANDDDYQHYLTKVEEYLRTAIEKVESKRLKAAKENEITPKKLSQTSVTNSSDSVRYHSETLSVPKKLVATNKKEMVDQSVVVDLLKDDNEEIDLTIKSTTDSKTSIKSETESREVVTATNTSYTKSVTSEKKGSERLTSEATDFYLKNKNDSKISDNESNEACFTAITTSYTTKSESEKKSSDHGRISSYIKSATLSEKEYIEKSPKGSLTSVPEYKSRENTPRQVLSSKRPKSAIKYTSAKTSEYSLAKRSKSKGSIKKKVNFSETVECNYYVLTAPSHNSLERRACSDHDINSTLMRRFSSEKSIDPSRNVPSKPNSRETVFNEIIEKSKTTTGKLLKQRKPQLRTTIVTQVFKDSRPTSSQTNSETRTSQSSRTSHSSRIIQNKSSVKSNITKRPAWKY</sequence>
<feature type="compositionally biased region" description="Polar residues" evidence="1">
    <location>
        <begin position="569"/>
        <end position="581"/>
    </location>
</feature>
<reference evidence="3 4" key="1">
    <citation type="submission" date="2022-12" db="EMBL/GenBank/DDBJ databases">
        <title>Chromosome-level genome assembly of true bugs.</title>
        <authorList>
            <person name="Ma L."/>
            <person name="Li H."/>
        </authorList>
    </citation>
    <scope>NUCLEOTIDE SEQUENCE [LARGE SCALE GENOMIC DNA]</scope>
    <source>
        <strain evidence="3">Lab_2022b</strain>
    </source>
</reference>
<gene>
    <name evidence="3" type="ORF">O3M35_010382</name>
</gene>